<feature type="domain" description="D-isomer specific 2-hydroxyacid dehydrogenase NAD-binding" evidence="5">
    <location>
        <begin position="109"/>
        <end position="286"/>
    </location>
</feature>
<keyword evidence="1 3" id="KW-0560">Oxidoreductase</keyword>
<dbReference type="FunFam" id="3.40.50.720:FF:000026">
    <property type="entry name" value="Glyoxylate/hydroxypyruvate reductase B"/>
    <property type="match status" value="1"/>
</dbReference>
<dbReference type="Proteomes" id="UP001431783">
    <property type="component" value="Unassembled WGS sequence"/>
</dbReference>
<dbReference type="EMBL" id="JARQZJ010000091">
    <property type="protein sequence ID" value="KAK9883391.1"/>
    <property type="molecule type" value="Genomic_DNA"/>
</dbReference>
<dbReference type="GO" id="GO:0008465">
    <property type="term" value="F:hydroxypyruvate reductase (NADH) activity"/>
    <property type="evidence" value="ECO:0007669"/>
    <property type="project" value="TreeGrafter"/>
</dbReference>
<dbReference type="GO" id="GO:0005829">
    <property type="term" value="C:cytosol"/>
    <property type="evidence" value="ECO:0007669"/>
    <property type="project" value="TreeGrafter"/>
</dbReference>
<evidence type="ECO:0000256" key="3">
    <source>
        <dbReference type="RuleBase" id="RU003719"/>
    </source>
</evidence>
<dbReference type="SUPFAM" id="SSF51735">
    <property type="entry name" value="NAD(P)-binding Rossmann-fold domains"/>
    <property type="match status" value="1"/>
</dbReference>
<comment type="similarity">
    <text evidence="3">Belongs to the D-isomer specific 2-hydroxyacid dehydrogenase family.</text>
</comment>
<evidence type="ECO:0000259" key="4">
    <source>
        <dbReference type="Pfam" id="PF00389"/>
    </source>
</evidence>
<dbReference type="InterPro" id="IPR006139">
    <property type="entry name" value="D-isomer_2_OHA_DH_cat_dom"/>
</dbReference>
<name>A0AAW1UIF7_9CUCU</name>
<dbReference type="InterPro" id="IPR029753">
    <property type="entry name" value="D-isomer_DH_CS"/>
</dbReference>
<keyword evidence="7" id="KW-1185">Reference proteome</keyword>
<evidence type="ECO:0000259" key="5">
    <source>
        <dbReference type="Pfam" id="PF02826"/>
    </source>
</evidence>
<accession>A0AAW1UIF7</accession>
<dbReference type="InterPro" id="IPR036291">
    <property type="entry name" value="NAD(P)-bd_dom_sf"/>
</dbReference>
<dbReference type="InterPro" id="IPR006140">
    <property type="entry name" value="D-isomer_DH_NAD-bd"/>
</dbReference>
<dbReference type="GO" id="GO:0051287">
    <property type="term" value="F:NAD binding"/>
    <property type="evidence" value="ECO:0007669"/>
    <property type="project" value="InterPro"/>
</dbReference>
<dbReference type="PANTHER" id="PTHR10996">
    <property type="entry name" value="2-HYDROXYACID DEHYDROGENASE-RELATED"/>
    <property type="match status" value="1"/>
</dbReference>
<comment type="caution">
    <text evidence="6">The sequence shown here is derived from an EMBL/GenBank/DDBJ whole genome shotgun (WGS) entry which is preliminary data.</text>
</comment>
<organism evidence="6 7">
    <name type="scientific">Henosepilachna vigintioctopunctata</name>
    <dbReference type="NCBI Taxonomy" id="420089"/>
    <lineage>
        <taxon>Eukaryota</taxon>
        <taxon>Metazoa</taxon>
        <taxon>Ecdysozoa</taxon>
        <taxon>Arthropoda</taxon>
        <taxon>Hexapoda</taxon>
        <taxon>Insecta</taxon>
        <taxon>Pterygota</taxon>
        <taxon>Neoptera</taxon>
        <taxon>Endopterygota</taxon>
        <taxon>Coleoptera</taxon>
        <taxon>Polyphaga</taxon>
        <taxon>Cucujiformia</taxon>
        <taxon>Coccinelloidea</taxon>
        <taxon>Coccinellidae</taxon>
        <taxon>Epilachninae</taxon>
        <taxon>Epilachnini</taxon>
        <taxon>Henosepilachna</taxon>
    </lineage>
</organism>
<dbReference type="SUPFAM" id="SSF52283">
    <property type="entry name" value="Formate/glycerate dehydrogenase catalytic domain-like"/>
    <property type="match status" value="1"/>
</dbReference>
<dbReference type="GO" id="GO:0030267">
    <property type="term" value="F:glyoxylate reductase (NADPH) activity"/>
    <property type="evidence" value="ECO:0007669"/>
    <property type="project" value="TreeGrafter"/>
</dbReference>
<dbReference type="PROSITE" id="PS00671">
    <property type="entry name" value="D_2_HYDROXYACID_DH_3"/>
    <property type="match status" value="1"/>
</dbReference>
<protein>
    <recommendedName>
        <fullName evidence="2">Glyoxylate reductase/hydroxypyruvate reductase</fullName>
    </recommendedName>
</protein>
<dbReference type="Pfam" id="PF00389">
    <property type="entry name" value="2-Hacid_dh"/>
    <property type="match status" value="1"/>
</dbReference>
<dbReference type="PANTHER" id="PTHR10996:SF119">
    <property type="entry name" value="FI03731P-RELATED"/>
    <property type="match status" value="1"/>
</dbReference>
<sequence>MHKFKVLVANDTIAQIAHDLLKAECEVIVCKAERSSILAHIAGVDALFWSSLLKLDKEILDRAGPQLQVVVTMSAGYDHIDIEEIKRRGIKFGNFPSVLNDALADLGVLLALAASRRITEGLLAVGKSCFCPTDGNRPLGVDISGSTVGIVGLGGIGQNIVQRLKSFKVARFLYTGHTEKPEGKAIGAEFVPMEILLRESDFVIACIPLTKETEKMFNAEVFSKMKKTAVFVNISRGDVVNQPDLINALKDNMIFAAGLDVTTPEPLPPNHELMTLPNCVITPHIGSATVKTRRYMAEMTAKNILHALKGEPMITPVL</sequence>
<evidence type="ECO:0000313" key="7">
    <source>
        <dbReference type="Proteomes" id="UP001431783"/>
    </source>
</evidence>
<evidence type="ECO:0000256" key="2">
    <source>
        <dbReference type="ARBA" id="ARBA00073306"/>
    </source>
</evidence>
<dbReference type="Pfam" id="PF02826">
    <property type="entry name" value="2-Hacid_dh_C"/>
    <property type="match status" value="1"/>
</dbReference>
<feature type="domain" description="D-isomer specific 2-hydroxyacid dehydrogenase catalytic" evidence="4">
    <location>
        <begin position="8"/>
        <end position="317"/>
    </location>
</feature>
<dbReference type="AlphaFoldDB" id="A0AAW1UIF7"/>
<dbReference type="Gene3D" id="3.40.50.720">
    <property type="entry name" value="NAD(P)-binding Rossmann-like Domain"/>
    <property type="match status" value="2"/>
</dbReference>
<dbReference type="InterPro" id="IPR050223">
    <property type="entry name" value="D-isomer_2-hydroxyacid_DH"/>
</dbReference>
<proteinExistence type="inferred from homology"/>
<dbReference type="CDD" id="cd05301">
    <property type="entry name" value="GDH"/>
    <property type="match status" value="1"/>
</dbReference>
<evidence type="ECO:0000256" key="1">
    <source>
        <dbReference type="ARBA" id="ARBA00023002"/>
    </source>
</evidence>
<reference evidence="6 7" key="1">
    <citation type="submission" date="2023-03" db="EMBL/GenBank/DDBJ databases">
        <title>Genome insight into feeding habits of ladybird beetles.</title>
        <authorList>
            <person name="Li H.-S."/>
            <person name="Huang Y.-H."/>
            <person name="Pang H."/>
        </authorList>
    </citation>
    <scope>NUCLEOTIDE SEQUENCE [LARGE SCALE GENOMIC DNA]</scope>
    <source>
        <strain evidence="6">SYSU_2023b</strain>
        <tissue evidence="6">Whole body</tissue>
    </source>
</reference>
<gene>
    <name evidence="6" type="ORF">WA026_001566</name>
</gene>
<evidence type="ECO:0000313" key="6">
    <source>
        <dbReference type="EMBL" id="KAK9883391.1"/>
    </source>
</evidence>